<comment type="caution">
    <text evidence="1">The sequence shown here is derived from an EMBL/GenBank/DDBJ whole genome shotgun (WGS) entry which is preliminary data.</text>
</comment>
<organism evidence="1 2">
    <name type="scientific">Zasmidium cellare</name>
    <name type="common">Wine cellar mold</name>
    <name type="synonym">Racodium cellare</name>
    <dbReference type="NCBI Taxonomy" id="395010"/>
    <lineage>
        <taxon>Eukaryota</taxon>
        <taxon>Fungi</taxon>
        <taxon>Dikarya</taxon>
        <taxon>Ascomycota</taxon>
        <taxon>Pezizomycotina</taxon>
        <taxon>Dothideomycetes</taxon>
        <taxon>Dothideomycetidae</taxon>
        <taxon>Mycosphaerellales</taxon>
        <taxon>Mycosphaerellaceae</taxon>
        <taxon>Zasmidium</taxon>
    </lineage>
</organism>
<reference evidence="1 2" key="1">
    <citation type="journal article" date="2023" name="G3 (Bethesda)">
        <title>A chromosome-level genome assembly of Zasmidium syzygii isolated from banana leaves.</title>
        <authorList>
            <person name="van Westerhoven A.C."/>
            <person name="Mehrabi R."/>
            <person name="Talebi R."/>
            <person name="Steentjes M.B.F."/>
            <person name="Corcolon B."/>
            <person name="Chong P.A."/>
            <person name="Kema G.H.J."/>
            <person name="Seidl M.F."/>
        </authorList>
    </citation>
    <scope>NUCLEOTIDE SEQUENCE [LARGE SCALE GENOMIC DNA]</scope>
    <source>
        <strain evidence="1 2">P124</strain>
    </source>
</reference>
<proteinExistence type="predicted"/>
<gene>
    <name evidence="1" type="ORF">PRZ48_005337</name>
</gene>
<accession>A0ABR0ES46</accession>
<keyword evidence="2" id="KW-1185">Reference proteome</keyword>
<name>A0ABR0ES46_ZASCE</name>
<protein>
    <submittedName>
        <fullName evidence="1">Uncharacterized protein</fullName>
    </submittedName>
</protein>
<evidence type="ECO:0000313" key="1">
    <source>
        <dbReference type="EMBL" id="KAK4504421.1"/>
    </source>
</evidence>
<dbReference type="EMBL" id="JAXOVC010000003">
    <property type="protein sequence ID" value="KAK4504421.1"/>
    <property type="molecule type" value="Genomic_DNA"/>
</dbReference>
<sequence>MSLGQNTAGRSVTRSQFFAQIGLREDDQAHQRLFGMMQTEAAAGSRRLLAQRGNANVQVDEENFRREVLAIFASASPETRRLYDFGIAYGSDGSVVDNWVIRWMLWQAIHQPNGH</sequence>
<evidence type="ECO:0000313" key="2">
    <source>
        <dbReference type="Proteomes" id="UP001305779"/>
    </source>
</evidence>
<dbReference type="Proteomes" id="UP001305779">
    <property type="component" value="Unassembled WGS sequence"/>
</dbReference>